<dbReference type="EMBL" id="QJUM01000007">
    <property type="protein sequence ID" value="TBV07628.1"/>
    <property type="molecule type" value="Genomic_DNA"/>
</dbReference>
<evidence type="ECO:0000313" key="1">
    <source>
        <dbReference type="EMBL" id="TBV07628.1"/>
    </source>
</evidence>
<gene>
    <name evidence="1" type="ORF">DNK34_07935</name>
</gene>
<keyword evidence="2" id="KW-1185">Reference proteome</keyword>
<comment type="caution">
    <text evidence="1">The sequence shown here is derived from an EMBL/GenBank/DDBJ whole genome shotgun (WGS) entry which is preliminary data.</text>
</comment>
<dbReference type="RefSeq" id="WP_131173268.1">
    <property type="nucleotide sequence ID" value="NZ_QJUM01000007.1"/>
</dbReference>
<dbReference type="Proteomes" id="UP000291334">
    <property type="component" value="Unassembled WGS sequence"/>
</dbReference>
<name>A0ABY1ZA65_9GAMM</name>
<evidence type="ECO:0000313" key="2">
    <source>
        <dbReference type="Proteomes" id="UP000291334"/>
    </source>
</evidence>
<accession>A0ABY1ZA65</accession>
<reference evidence="1 2" key="1">
    <citation type="submission" date="2018-06" db="EMBL/GenBank/DDBJ databases">
        <title>Three novel Pseudomonas species isolated from symptomatic oak.</title>
        <authorList>
            <person name="Bueno-Gonzalez V."/>
            <person name="Brady C."/>
        </authorList>
    </citation>
    <scope>NUCLEOTIDE SEQUENCE [LARGE SCALE GENOMIC DNA]</scope>
    <source>
        <strain evidence="1 2">P26B</strain>
    </source>
</reference>
<organism evidence="1 2">
    <name type="scientific">Phytopseudomonas dryadis</name>
    <dbReference type="NCBI Taxonomy" id="2487520"/>
    <lineage>
        <taxon>Bacteria</taxon>
        <taxon>Pseudomonadati</taxon>
        <taxon>Pseudomonadota</taxon>
        <taxon>Gammaproteobacteria</taxon>
        <taxon>Pseudomonadales</taxon>
        <taxon>Pseudomonadaceae</taxon>
        <taxon>Phytopseudomonas</taxon>
    </lineage>
</organism>
<protein>
    <submittedName>
        <fullName evidence="1">Type III secretion protein</fullName>
    </submittedName>
</protein>
<proteinExistence type="predicted"/>
<sequence>MSQGLRQAWRAQLAQPLQFVRDECIEAGLLGAVNGEQVAALLRQPRFQGRIGELLASYYGLLPLAEAGDQVEDADLAVLLLPPERFARLPLFCGACWHATALSREIRGSVVQALKARLGNEVFAFAVTQREAFAGGDARLQGDALLAAIEEDGEACVSAWLDAQAPALQAWLRLRFEVPARLAEGPPSAPQLVRRVAAQLPGSAVEGAA</sequence>